<evidence type="ECO:0000313" key="1">
    <source>
        <dbReference type="EMBL" id="GGX27116.1"/>
    </source>
</evidence>
<dbReference type="EMBL" id="BMWS01000023">
    <property type="protein sequence ID" value="GGX27116.1"/>
    <property type="molecule type" value="Genomic_DNA"/>
</dbReference>
<gene>
    <name evidence="1" type="ORF">GCM10007384_30460</name>
</gene>
<sequence length="308" mass="36163">MRLLILKLSLFFAICLTITTFVLIKYGGNIDYFYQKFTTPRATSMIIGDSRSMQGMQPEVINERLKELNYELPIFNYSFTIAEAPIGPLYNKSIDSKLDKNSKNGIFIISLTPWMFGSDKDNSIGEYREADRPPHNMKFVNTNPNYEYLFRNLKYFHFKSAFRRTSTMHKNGWLEENNLPTNPKIFDEWKKRQRKMFDKMIKSYEVSSERLESLDVLIKNLQKHGKVYLVRMPIDLDFVAVENSFYKDFDKDINRIAVSNNVNYFNFNVSSTHTSFKTYDGHHLDKYGGFDFTNTLCDSILKKTAKNL</sequence>
<dbReference type="AlphaFoldDB" id="A0A918N4D0"/>
<evidence type="ECO:0000313" key="2">
    <source>
        <dbReference type="Proteomes" id="UP000601108"/>
    </source>
</evidence>
<dbReference type="Proteomes" id="UP000601108">
    <property type="component" value="Unassembled WGS sequence"/>
</dbReference>
<name>A0A918N4D0_9FLAO</name>
<proteinExistence type="predicted"/>
<reference evidence="1 2" key="1">
    <citation type="journal article" date="2014" name="Int. J. Syst. Evol. Microbiol.">
        <title>Complete genome sequence of Corynebacterium casei LMG S-19264T (=DSM 44701T), isolated from a smear-ripened cheese.</title>
        <authorList>
            <consortium name="US DOE Joint Genome Institute (JGI-PGF)"/>
            <person name="Walter F."/>
            <person name="Albersmeier A."/>
            <person name="Kalinowski J."/>
            <person name="Ruckert C."/>
        </authorList>
    </citation>
    <scope>NUCLEOTIDE SEQUENCE [LARGE SCALE GENOMIC DNA]</scope>
    <source>
        <strain evidence="1 2">KCTC 12285</strain>
    </source>
</reference>
<dbReference type="RefSeq" id="WP_027412727.1">
    <property type="nucleotide sequence ID" value="NZ_BMWS01000023.1"/>
</dbReference>
<comment type="caution">
    <text evidence="1">The sequence shown here is derived from an EMBL/GenBank/DDBJ whole genome shotgun (WGS) entry which is preliminary data.</text>
</comment>
<keyword evidence="2" id="KW-1185">Reference proteome</keyword>
<protein>
    <submittedName>
        <fullName evidence="1">Uncharacterized protein</fullName>
    </submittedName>
</protein>
<accession>A0A918N4D0</accession>
<organism evidence="1 2">
    <name type="scientific">Aquimarina muelleri</name>
    <dbReference type="NCBI Taxonomy" id="279356"/>
    <lineage>
        <taxon>Bacteria</taxon>
        <taxon>Pseudomonadati</taxon>
        <taxon>Bacteroidota</taxon>
        <taxon>Flavobacteriia</taxon>
        <taxon>Flavobacteriales</taxon>
        <taxon>Flavobacteriaceae</taxon>
        <taxon>Aquimarina</taxon>
    </lineage>
</organism>